<name>A0ABR7LX10_9ACTN</name>
<evidence type="ECO:0000256" key="7">
    <source>
        <dbReference type="PROSITE-ProRule" id="PRU10141"/>
    </source>
</evidence>
<dbReference type="InterPro" id="IPR011009">
    <property type="entry name" value="Kinase-like_dom_sf"/>
</dbReference>
<dbReference type="SMART" id="SM00220">
    <property type="entry name" value="S_TKc"/>
    <property type="match status" value="1"/>
</dbReference>
<organism evidence="11 12">
    <name type="scientific">Actinomadura alba</name>
    <dbReference type="NCBI Taxonomy" id="406431"/>
    <lineage>
        <taxon>Bacteria</taxon>
        <taxon>Bacillati</taxon>
        <taxon>Actinomycetota</taxon>
        <taxon>Actinomycetes</taxon>
        <taxon>Streptosporangiales</taxon>
        <taxon>Thermomonosporaceae</taxon>
        <taxon>Actinomadura</taxon>
    </lineage>
</organism>
<keyword evidence="4 7" id="KW-0547">Nucleotide-binding</keyword>
<dbReference type="InterPro" id="IPR000719">
    <property type="entry name" value="Prot_kinase_dom"/>
</dbReference>
<feature type="binding site" evidence="7">
    <location>
        <position position="40"/>
    </location>
    <ligand>
        <name>ATP</name>
        <dbReference type="ChEBI" id="CHEBI:30616"/>
    </ligand>
</feature>
<keyword evidence="6 7" id="KW-0067">ATP-binding</keyword>
<dbReference type="Gene3D" id="1.10.510.10">
    <property type="entry name" value="Transferase(Phosphotransferase) domain 1"/>
    <property type="match status" value="1"/>
</dbReference>
<keyword evidence="3" id="KW-0808">Transferase</keyword>
<evidence type="ECO:0000256" key="9">
    <source>
        <dbReference type="SAM" id="Phobius"/>
    </source>
</evidence>
<keyword evidence="9" id="KW-0812">Transmembrane</keyword>
<dbReference type="GO" id="GO:0004674">
    <property type="term" value="F:protein serine/threonine kinase activity"/>
    <property type="evidence" value="ECO:0007669"/>
    <property type="project" value="UniProtKB-KW"/>
</dbReference>
<dbReference type="RefSeq" id="WP_187246439.1">
    <property type="nucleotide sequence ID" value="NZ_BAAAOK010000009.1"/>
</dbReference>
<keyword evidence="5 11" id="KW-0418">Kinase</keyword>
<evidence type="ECO:0000256" key="2">
    <source>
        <dbReference type="ARBA" id="ARBA00022527"/>
    </source>
</evidence>
<evidence type="ECO:0000313" key="11">
    <source>
        <dbReference type="EMBL" id="MBC6469397.1"/>
    </source>
</evidence>
<evidence type="ECO:0000256" key="8">
    <source>
        <dbReference type="SAM" id="MobiDB-lite"/>
    </source>
</evidence>
<dbReference type="CDD" id="cd14014">
    <property type="entry name" value="STKc_PknB_like"/>
    <property type="match status" value="1"/>
</dbReference>
<evidence type="ECO:0000256" key="4">
    <source>
        <dbReference type="ARBA" id="ARBA00022741"/>
    </source>
</evidence>
<dbReference type="InterPro" id="IPR017441">
    <property type="entry name" value="Protein_kinase_ATP_BS"/>
</dbReference>
<dbReference type="Gene3D" id="3.30.200.20">
    <property type="entry name" value="Phosphorylase Kinase, domain 1"/>
    <property type="match status" value="1"/>
</dbReference>
<evidence type="ECO:0000256" key="5">
    <source>
        <dbReference type="ARBA" id="ARBA00022777"/>
    </source>
</evidence>
<evidence type="ECO:0000313" key="12">
    <source>
        <dbReference type="Proteomes" id="UP000805614"/>
    </source>
</evidence>
<accession>A0ABR7LX10</accession>
<sequence length="542" mass="59833">MERGTLIAGKYELRERLGRGGMGEVWAGRDRDLHRNVAIKLLVRDDDASPDLFHRFEREAVAAAQINHPNVVSLYDRGIHDGLQFLVMEHIDGNTLGRHMHEQAPMPPARALEITQEICAALVAAHRAKVVHYDIKPSNIMLTADDRIKVVDFGIAGFTHTHTFTVVPTSMLAPVGTALYGAPEQFLDQRGDERSDLYALGGVLFALLTGKPPFGDGNPLSIIRRKLDDEPPPLRSLRPDVPESVAQLLTDLLQRDPDRRPQTASVVYERLEQLRSAVTTSGAGAGEPDTERLPRTAPTRALTHEAPDTEDAFEIAWTGQEPISTYVTHNRRPLVRHWLLFTILALPLLYVGTGVTVVMISEGEPVEDLLIPICLFVVYAILLHVMYGRKLWAAALNWRRHRHALKDRNPWSLRVDAAGITTTDPRHATPVGGPAGHRTFRWSLATAVTLEHAAEFRWGPSYAALHVQPEGKGTRINSISPAGMVHPRSPQGKAGRWPLCALGPMTQQQHEALIAALARHAGSRWKPELGEGASRSMAQHAA</sequence>
<dbReference type="EC" id="2.7.11.1" evidence="1"/>
<dbReference type="PROSITE" id="PS50011">
    <property type="entry name" value="PROTEIN_KINASE_DOM"/>
    <property type="match status" value="1"/>
</dbReference>
<feature type="transmembrane region" description="Helical" evidence="9">
    <location>
        <begin position="369"/>
        <end position="387"/>
    </location>
</feature>
<protein>
    <recommendedName>
        <fullName evidence="1">non-specific serine/threonine protein kinase</fullName>
        <ecNumber evidence="1">2.7.11.1</ecNumber>
    </recommendedName>
</protein>
<proteinExistence type="predicted"/>
<dbReference type="PANTHER" id="PTHR43289:SF6">
    <property type="entry name" value="SERINE_THREONINE-PROTEIN KINASE NEKL-3"/>
    <property type="match status" value="1"/>
</dbReference>
<reference evidence="11 12" key="1">
    <citation type="submission" date="2020-06" db="EMBL/GenBank/DDBJ databases">
        <title>Actinomadura xiongansis sp. nov., isolated from soil of Baiyangdian.</title>
        <authorList>
            <person name="Zhang X."/>
        </authorList>
    </citation>
    <scope>NUCLEOTIDE SEQUENCE [LARGE SCALE GENOMIC DNA]</scope>
    <source>
        <strain evidence="11 12">HBUM206468</strain>
    </source>
</reference>
<evidence type="ECO:0000256" key="3">
    <source>
        <dbReference type="ARBA" id="ARBA00022679"/>
    </source>
</evidence>
<dbReference type="PANTHER" id="PTHR43289">
    <property type="entry name" value="MITOGEN-ACTIVATED PROTEIN KINASE KINASE KINASE 20-RELATED"/>
    <property type="match status" value="1"/>
</dbReference>
<evidence type="ECO:0000259" key="10">
    <source>
        <dbReference type="PROSITE" id="PS50011"/>
    </source>
</evidence>
<gene>
    <name evidence="11" type="ORF">HKK74_28465</name>
</gene>
<keyword evidence="9" id="KW-0472">Membrane</keyword>
<keyword evidence="9" id="KW-1133">Transmembrane helix</keyword>
<feature type="domain" description="Protein kinase" evidence="10">
    <location>
        <begin position="11"/>
        <end position="271"/>
    </location>
</feature>
<dbReference type="Proteomes" id="UP000805614">
    <property type="component" value="Unassembled WGS sequence"/>
</dbReference>
<dbReference type="PROSITE" id="PS00108">
    <property type="entry name" value="PROTEIN_KINASE_ST"/>
    <property type="match status" value="1"/>
</dbReference>
<dbReference type="Pfam" id="PF00069">
    <property type="entry name" value="Pkinase"/>
    <property type="match status" value="1"/>
</dbReference>
<dbReference type="SUPFAM" id="SSF56112">
    <property type="entry name" value="Protein kinase-like (PK-like)"/>
    <property type="match status" value="1"/>
</dbReference>
<evidence type="ECO:0000256" key="1">
    <source>
        <dbReference type="ARBA" id="ARBA00012513"/>
    </source>
</evidence>
<dbReference type="PROSITE" id="PS00107">
    <property type="entry name" value="PROTEIN_KINASE_ATP"/>
    <property type="match status" value="1"/>
</dbReference>
<evidence type="ECO:0000256" key="6">
    <source>
        <dbReference type="ARBA" id="ARBA00022840"/>
    </source>
</evidence>
<keyword evidence="12" id="KW-1185">Reference proteome</keyword>
<dbReference type="EMBL" id="JABVEC010000026">
    <property type="protein sequence ID" value="MBC6469397.1"/>
    <property type="molecule type" value="Genomic_DNA"/>
</dbReference>
<comment type="caution">
    <text evidence="11">The sequence shown here is derived from an EMBL/GenBank/DDBJ whole genome shotgun (WGS) entry which is preliminary data.</text>
</comment>
<keyword evidence="2 11" id="KW-0723">Serine/threonine-protein kinase</keyword>
<feature type="transmembrane region" description="Helical" evidence="9">
    <location>
        <begin position="338"/>
        <end position="357"/>
    </location>
</feature>
<dbReference type="InterPro" id="IPR008271">
    <property type="entry name" value="Ser/Thr_kinase_AS"/>
</dbReference>
<feature type="region of interest" description="Disordered" evidence="8">
    <location>
        <begin position="278"/>
        <end position="304"/>
    </location>
</feature>